<feature type="signal peptide" evidence="1">
    <location>
        <begin position="1"/>
        <end position="17"/>
    </location>
</feature>
<reference evidence="2" key="2">
    <citation type="submission" date="2021-10" db="EMBL/GenBank/DDBJ databases">
        <title>Phylogenomics reveals ancestral predisposition of the termite-cultivated fungus Termitomyces towards a domesticated lifestyle.</title>
        <authorList>
            <person name="Auxier B."/>
            <person name="Grum-Grzhimaylo A."/>
            <person name="Cardenas M.E."/>
            <person name="Lodge J.D."/>
            <person name="Laessoe T."/>
            <person name="Pedersen O."/>
            <person name="Smith M.E."/>
            <person name="Kuyper T.W."/>
            <person name="Franco-Molano E.A."/>
            <person name="Baroni T.J."/>
            <person name="Aanen D.K."/>
        </authorList>
    </citation>
    <scope>NUCLEOTIDE SEQUENCE</scope>
    <source>
        <strain evidence="2">D49</strain>
    </source>
</reference>
<dbReference type="AlphaFoldDB" id="A0A9P7GJT5"/>
<keyword evidence="1" id="KW-0732">Signal</keyword>
<proteinExistence type="predicted"/>
<protein>
    <submittedName>
        <fullName evidence="2">Uncharacterized protein</fullName>
    </submittedName>
</protein>
<keyword evidence="3" id="KW-1185">Reference proteome</keyword>
<organism evidence="2 3">
    <name type="scientific">Sphagnurus paluster</name>
    <dbReference type="NCBI Taxonomy" id="117069"/>
    <lineage>
        <taxon>Eukaryota</taxon>
        <taxon>Fungi</taxon>
        <taxon>Dikarya</taxon>
        <taxon>Basidiomycota</taxon>
        <taxon>Agaricomycotina</taxon>
        <taxon>Agaricomycetes</taxon>
        <taxon>Agaricomycetidae</taxon>
        <taxon>Agaricales</taxon>
        <taxon>Tricholomatineae</taxon>
        <taxon>Lyophyllaceae</taxon>
        <taxon>Sphagnurus</taxon>
    </lineage>
</organism>
<evidence type="ECO:0000256" key="1">
    <source>
        <dbReference type="SAM" id="SignalP"/>
    </source>
</evidence>
<dbReference type="OrthoDB" id="3259746at2759"/>
<comment type="caution">
    <text evidence="2">The sequence shown here is derived from an EMBL/GenBank/DDBJ whole genome shotgun (WGS) entry which is preliminary data.</text>
</comment>
<dbReference type="Proteomes" id="UP000717328">
    <property type="component" value="Unassembled WGS sequence"/>
</dbReference>
<evidence type="ECO:0000313" key="2">
    <source>
        <dbReference type="EMBL" id="KAG5651939.1"/>
    </source>
</evidence>
<feature type="chain" id="PRO_5040456942" evidence="1">
    <location>
        <begin position="18"/>
        <end position="231"/>
    </location>
</feature>
<reference evidence="2" key="1">
    <citation type="submission" date="2021-02" db="EMBL/GenBank/DDBJ databases">
        <authorList>
            <person name="Nieuwenhuis M."/>
            <person name="Van De Peppel L.J.J."/>
        </authorList>
    </citation>
    <scope>NUCLEOTIDE SEQUENCE</scope>
    <source>
        <strain evidence="2">D49</strain>
    </source>
</reference>
<name>A0A9P7GJT5_9AGAR</name>
<gene>
    <name evidence="2" type="ORF">H0H81_006881</name>
</gene>
<sequence>MFSTLFTIALIAAPALADFAVNTPALTQCKDAKISWEATKGPYNIIAVAAENPCGDSLADLGDFTSTSTTWKAALLAGSKVQLSVEDANGDEAWSGTITVQNSDDTSCLPADVVKPSAGTPAGFAPQSSSAVSSAASTSASSAAVSPSSAPAPGSASGSASGSTIVVIPTTFVTEVVPESTSGAAPSAIGAAGNAGTNPFGINKNGAINVRQASAPVMVLGALAAALAFSL</sequence>
<dbReference type="EMBL" id="JABCKI010000180">
    <property type="protein sequence ID" value="KAG5651939.1"/>
    <property type="molecule type" value="Genomic_DNA"/>
</dbReference>
<accession>A0A9P7GJT5</accession>
<evidence type="ECO:0000313" key="3">
    <source>
        <dbReference type="Proteomes" id="UP000717328"/>
    </source>
</evidence>